<reference evidence="5 6" key="1">
    <citation type="journal article" date="2019" name="Int. J. Syst. Evol. Microbiol.">
        <title>The Global Catalogue of Microorganisms (GCM) 10K type strain sequencing project: providing services to taxonomists for standard genome sequencing and annotation.</title>
        <authorList>
            <consortium name="The Broad Institute Genomics Platform"/>
            <consortium name="The Broad Institute Genome Sequencing Center for Infectious Disease"/>
            <person name="Wu L."/>
            <person name="Ma J."/>
        </authorList>
    </citation>
    <scope>NUCLEOTIDE SEQUENCE [LARGE SCALE GENOMIC DNA]</scope>
    <source>
        <strain evidence="5 6">PSRA2</strain>
    </source>
</reference>
<evidence type="ECO:0000256" key="2">
    <source>
        <dbReference type="ARBA" id="ARBA00022603"/>
    </source>
</evidence>
<gene>
    <name evidence="5" type="ORF">ACFQHK_04785</name>
</gene>
<name>A0ABD5U5L4_9EURY</name>
<accession>A0ABD5U5L4</accession>
<dbReference type="Gene3D" id="3.40.50.150">
    <property type="entry name" value="Vaccinia Virus protein VP39"/>
    <property type="match status" value="1"/>
</dbReference>
<dbReference type="GO" id="GO:0008168">
    <property type="term" value="F:methyltransferase activity"/>
    <property type="evidence" value="ECO:0007669"/>
    <property type="project" value="UniProtKB-KW"/>
</dbReference>
<proteinExistence type="inferred from homology"/>
<dbReference type="EMBL" id="JBHSXM010000001">
    <property type="protein sequence ID" value="MFC6835822.1"/>
    <property type="molecule type" value="Genomic_DNA"/>
</dbReference>
<comment type="caution">
    <text evidence="5">The sequence shown here is derived from an EMBL/GenBank/DDBJ whole genome shotgun (WGS) entry which is preliminary data.</text>
</comment>
<keyword evidence="2 5" id="KW-0489">Methyltransferase</keyword>
<dbReference type="RefSeq" id="WP_304447517.1">
    <property type="nucleotide sequence ID" value="NZ_JARRAH010000001.1"/>
</dbReference>
<dbReference type="InterPro" id="IPR051052">
    <property type="entry name" value="Diverse_substrate_MTase"/>
</dbReference>
<evidence type="ECO:0000259" key="4">
    <source>
        <dbReference type="Pfam" id="PF08241"/>
    </source>
</evidence>
<dbReference type="PANTHER" id="PTHR44942">
    <property type="entry name" value="METHYLTRANSF_11 DOMAIN-CONTAINING PROTEIN"/>
    <property type="match status" value="1"/>
</dbReference>
<dbReference type="Pfam" id="PF08241">
    <property type="entry name" value="Methyltransf_11"/>
    <property type="match status" value="1"/>
</dbReference>
<protein>
    <submittedName>
        <fullName evidence="5">Class I SAM-dependent methyltransferase</fullName>
        <ecNumber evidence="5">2.1.1.-</ecNumber>
    </submittedName>
</protein>
<dbReference type="GO" id="GO:0032259">
    <property type="term" value="P:methylation"/>
    <property type="evidence" value="ECO:0007669"/>
    <property type="project" value="UniProtKB-KW"/>
</dbReference>
<dbReference type="InterPro" id="IPR029063">
    <property type="entry name" value="SAM-dependent_MTases_sf"/>
</dbReference>
<dbReference type="EC" id="2.1.1.-" evidence="5"/>
<dbReference type="CDD" id="cd02440">
    <property type="entry name" value="AdoMet_MTases"/>
    <property type="match status" value="1"/>
</dbReference>
<comment type="similarity">
    <text evidence="1">Belongs to the methyltransferase superfamily.</text>
</comment>
<dbReference type="AlphaFoldDB" id="A0ABD5U5L4"/>
<evidence type="ECO:0000313" key="6">
    <source>
        <dbReference type="Proteomes" id="UP001596406"/>
    </source>
</evidence>
<dbReference type="PANTHER" id="PTHR44942:SF4">
    <property type="entry name" value="METHYLTRANSFERASE TYPE 11 DOMAIN-CONTAINING PROTEIN"/>
    <property type="match status" value="1"/>
</dbReference>
<evidence type="ECO:0000313" key="5">
    <source>
        <dbReference type="EMBL" id="MFC6835822.1"/>
    </source>
</evidence>
<organism evidence="5 6">
    <name type="scientific">Halomarina ordinaria</name>
    <dbReference type="NCBI Taxonomy" id="3033939"/>
    <lineage>
        <taxon>Archaea</taxon>
        <taxon>Methanobacteriati</taxon>
        <taxon>Methanobacteriota</taxon>
        <taxon>Stenosarchaea group</taxon>
        <taxon>Halobacteria</taxon>
        <taxon>Halobacteriales</taxon>
        <taxon>Natronomonadaceae</taxon>
        <taxon>Halomarina</taxon>
    </lineage>
</organism>
<sequence length="186" mass="20475">MGFHTFDVGRADNLEDPERYQYLSLDELLALFDPEADQTVADLGSGTGFYTDDVAPHVGTLYAVDVQEAMHEYYREKGAPHNVTFVVADVEDLPFEDDELDGAYSTMTYHEFASEAALAELARTITPGGLLGVADWSASGAGEEGPPTDERFSLATAMRQLTDAGFTVEYGSERRETFVLRARRDT</sequence>
<keyword evidence="3 5" id="KW-0808">Transferase</keyword>
<evidence type="ECO:0000256" key="3">
    <source>
        <dbReference type="ARBA" id="ARBA00022679"/>
    </source>
</evidence>
<dbReference type="SUPFAM" id="SSF53335">
    <property type="entry name" value="S-adenosyl-L-methionine-dependent methyltransferases"/>
    <property type="match status" value="1"/>
</dbReference>
<evidence type="ECO:0000256" key="1">
    <source>
        <dbReference type="ARBA" id="ARBA00008361"/>
    </source>
</evidence>
<keyword evidence="6" id="KW-1185">Reference proteome</keyword>
<dbReference type="Proteomes" id="UP001596406">
    <property type="component" value="Unassembled WGS sequence"/>
</dbReference>
<feature type="domain" description="Methyltransferase type 11" evidence="4">
    <location>
        <begin position="42"/>
        <end position="131"/>
    </location>
</feature>
<dbReference type="InterPro" id="IPR013216">
    <property type="entry name" value="Methyltransf_11"/>
</dbReference>